<dbReference type="Pfam" id="PF00905">
    <property type="entry name" value="Transpeptidase"/>
    <property type="match status" value="1"/>
</dbReference>
<evidence type="ECO:0000256" key="14">
    <source>
        <dbReference type="ARBA" id="ARBA00022801"/>
    </source>
</evidence>
<comment type="catalytic activity">
    <reaction evidence="25">
        <text>[GlcNAc-(1-&gt;4)-Mur2Ac(oyl-L-Ala-gamma-D-Glu-L-Lys-D-Ala-D-Ala)](n)-di-trans,octa-cis-undecaprenyl diphosphate + beta-D-GlcNAc-(1-&gt;4)-Mur2Ac(oyl-L-Ala-gamma-D-Glu-L-Lys-D-Ala-D-Ala)-di-trans,octa-cis-undecaprenyl diphosphate = [GlcNAc-(1-&gt;4)-Mur2Ac(oyl-L-Ala-gamma-D-Glu-L-Lys-D-Ala-D-Ala)](n+1)-di-trans,octa-cis-undecaprenyl diphosphate + di-trans,octa-cis-undecaprenyl diphosphate + H(+)</text>
        <dbReference type="Rhea" id="RHEA:23708"/>
        <dbReference type="Rhea" id="RHEA-COMP:9602"/>
        <dbReference type="Rhea" id="RHEA-COMP:9603"/>
        <dbReference type="ChEBI" id="CHEBI:15378"/>
        <dbReference type="ChEBI" id="CHEBI:58405"/>
        <dbReference type="ChEBI" id="CHEBI:60033"/>
        <dbReference type="ChEBI" id="CHEBI:78435"/>
        <dbReference type="EC" id="2.4.99.28"/>
    </reaction>
</comment>
<dbReference type="GO" id="GO:0008955">
    <property type="term" value="F:peptidoglycan glycosyltransferase activity"/>
    <property type="evidence" value="ECO:0007669"/>
    <property type="project" value="UniProtKB-EC"/>
</dbReference>
<evidence type="ECO:0000256" key="2">
    <source>
        <dbReference type="ARBA" id="ARBA00004752"/>
    </source>
</evidence>
<dbReference type="GO" id="GO:0009252">
    <property type="term" value="P:peptidoglycan biosynthetic process"/>
    <property type="evidence" value="ECO:0007669"/>
    <property type="project" value="UniProtKB-UniPathway"/>
</dbReference>
<evidence type="ECO:0000259" key="27">
    <source>
        <dbReference type="Pfam" id="PF00905"/>
    </source>
</evidence>
<dbReference type="PANTHER" id="PTHR32282:SF27">
    <property type="entry name" value="PENICILLIN-BINDING PROTEIN 1A"/>
    <property type="match status" value="1"/>
</dbReference>
<dbReference type="EC" id="2.4.99.28" evidence="24"/>
<evidence type="ECO:0000256" key="4">
    <source>
        <dbReference type="ARBA" id="ARBA00007739"/>
    </source>
</evidence>
<evidence type="ECO:0000313" key="30">
    <source>
        <dbReference type="EMBL" id="SKA75809.1"/>
    </source>
</evidence>
<feature type="domain" description="Glycosyl transferase family 51" evidence="28">
    <location>
        <begin position="64"/>
        <end position="237"/>
    </location>
</feature>
<feature type="domain" description="Penicillin-binding protein OB-like" evidence="29">
    <location>
        <begin position="325"/>
        <end position="449"/>
    </location>
</feature>
<evidence type="ECO:0000256" key="7">
    <source>
        <dbReference type="ARBA" id="ARBA00022475"/>
    </source>
</evidence>
<dbReference type="InterPro" id="IPR031376">
    <property type="entry name" value="PCB_OB"/>
</dbReference>
<dbReference type="Pfam" id="PF17092">
    <property type="entry name" value="PCB_OB"/>
    <property type="match status" value="1"/>
</dbReference>
<dbReference type="SUPFAM" id="SSF50249">
    <property type="entry name" value="Nucleic acid-binding proteins"/>
    <property type="match status" value="1"/>
</dbReference>
<keyword evidence="16" id="KW-0735">Signal-anchor</keyword>
<evidence type="ECO:0000256" key="23">
    <source>
        <dbReference type="ARBA" id="ARBA00034000"/>
    </source>
</evidence>
<gene>
    <name evidence="30" type="ORF">SAMN02745702_02129</name>
</gene>
<evidence type="ECO:0000256" key="1">
    <source>
        <dbReference type="ARBA" id="ARBA00004249"/>
    </source>
</evidence>
<sequence>MARMGTVMKKLCIVLGILCALAVAGVAGIAGGLYYWASRDLPGFTNITDYNPPLVTTVYTRNNEVLGYFYKEKRFLVRIKEMPDFVPQSFLAAEDTSFYAHGGVDILAIARAFFANMRAGHVVQGASTITQQVIKSLLLTPERSYQRKIKEAILAYRLEHYLTKDEILTIYLNQIYFGARSYGIEAASRAYFGCHVQDLTIAQAAMLAGLPKAPSSYNPYRNMAGAIKRQHYVLNRLRELHWITEEQYQEALSEPITLKRMDDPSWHQGAYYLEEVRRRLIERFGEDVVYNAGLHVYTAVDMTHQLAAERSVRDGLIASAKRRGWTGPLQHLNRNEWGMFLNNHPYSALELEQGTWVKALVKDVTADRAIVQFGDFQGRLDVKEVHWARTIDPSKATEEVPSVKDCRKVLNSGDVIWVSLLAVPENLNPEDESAAKAAMWNVTLEREPEVQGALISMEPGSGEVRALVGGYSFDKSQFNRATQARRQPGSAFKPFVYSTGLDNGMTPSTVLLDAPIVYTSSTMVWKPQNFEGIFYGPTLLRTALVKSRNLVTIRLAQRVGIRKIIKRARHMGLESEFPEDLSVSLGSSPVTPLGLTKAYSGFARGGSTVEPRFILSVESAWGDTLYVNEKQVNEDAVSPQTAYIITSLLKEVVSSGTGWRVRRAFTRPIAGKTGTSNDEQDAWFVGFTPYLLTTVWVGFDRMQPMGRFETGSRAASPIWVGYRKAIESQYAEEDFPQPPGIVMARIDAKNGLLAGSATEKSYFLPYKAGTEPHRTSTASTTSPGGSVKAAGEDLLKQVF</sequence>
<evidence type="ECO:0000256" key="3">
    <source>
        <dbReference type="ARBA" id="ARBA00007090"/>
    </source>
</evidence>
<evidence type="ECO:0000256" key="12">
    <source>
        <dbReference type="ARBA" id="ARBA00022679"/>
    </source>
</evidence>
<keyword evidence="19" id="KW-0472">Membrane</keyword>
<keyword evidence="13" id="KW-0812">Transmembrane</keyword>
<keyword evidence="7" id="KW-1003">Cell membrane</keyword>
<dbReference type="GO" id="GO:0030288">
    <property type="term" value="C:outer membrane-bounded periplasmic space"/>
    <property type="evidence" value="ECO:0007669"/>
    <property type="project" value="TreeGrafter"/>
</dbReference>
<dbReference type="SUPFAM" id="SSF56601">
    <property type="entry name" value="beta-lactamase/transpeptidase-like"/>
    <property type="match status" value="1"/>
</dbReference>
<evidence type="ECO:0000256" key="11">
    <source>
        <dbReference type="ARBA" id="ARBA00022676"/>
    </source>
</evidence>
<dbReference type="Gene3D" id="3.40.710.10">
    <property type="entry name" value="DD-peptidase/beta-lactamase superfamily"/>
    <property type="match status" value="2"/>
</dbReference>
<evidence type="ECO:0000256" key="18">
    <source>
        <dbReference type="ARBA" id="ARBA00022989"/>
    </source>
</evidence>
<keyword evidence="22" id="KW-0961">Cell wall biogenesis/degradation</keyword>
<comment type="similarity">
    <text evidence="3">In the C-terminal section; belongs to the transpeptidase family.</text>
</comment>
<evidence type="ECO:0000256" key="8">
    <source>
        <dbReference type="ARBA" id="ARBA00022519"/>
    </source>
</evidence>
<keyword evidence="10" id="KW-0645">Protease</keyword>
<evidence type="ECO:0000259" key="28">
    <source>
        <dbReference type="Pfam" id="PF00912"/>
    </source>
</evidence>
<evidence type="ECO:0000256" key="13">
    <source>
        <dbReference type="ARBA" id="ARBA00022692"/>
    </source>
</evidence>
<dbReference type="GO" id="GO:0006508">
    <property type="term" value="P:proteolysis"/>
    <property type="evidence" value="ECO:0007669"/>
    <property type="project" value="UniProtKB-KW"/>
</dbReference>
<organism evidence="30 31">
    <name type="scientific">Desulfobaculum bizertense DSM 18034</name>
    <dbReference type="NCBI Taxonomy" id="1121442"/>
    <lineage>
        <taxon>Bacteria</taxon>
        <taxon>Pseudomonadati</taxon>
        <taxon>Thermodesulfobacteriota</taxon>
        <taxon>Desulfovibrionia</taxon>
        <taxon>Desulfovibrionales</taxon>
        <taxon>Desulfovibrionaceae</taxon>
        <taxon>Desulfobaculum</taxon>
    </lineage>
</organism>
<dbReference type="GO" id="GO:0046677">
    <property type="term" value="P:response to antibiotic"/>
    <property type="evidence" value="ECO:0007669"/>
    <property type="project" value="UniProtKB-KW"/>
</dbReference>
<dbReference type="UniPathway" id="UPA00219"/>
<dbReference type="EMBL" id="FUYA01000007">
    <property type="protein sequence ID" value="SKA75809.1"/>
    <property type="molecule type" value="Genomic_DNA"/>
</dbReference>
<comment type="pathway">
    <text evidence="2">Cell wall biogenesis; peptidoglycan biosynthesis.</text>
</comment>
<comment type="similarity">
    <text evidence="4">In the N-terminal section; belongs to the glycosyltransferase 51 family.</text>
</comment>
<keyword evidence="9" id="KW-0121">Carboxypeptidase</keyword>
<keyword evidence="12" id="KW-0808">Transferase</keyword>
<evidence type="ECO:0000256" key="24">
    <source>
        <dbReference type="ARBA" id="ARBA00044770"/>
    </source>
</evidence>
<evidence type="ECO:0000256" key="19">
    <source>
        <dbReference type="ARBA" id="ARBA00023136"/>
    </source>
</evidence>
<dbReference type="InterPro" id="IPR001264">
    <property type="entry name" value="Glyco_trans_51"/>
</dbReference>
<dbReference type="InterPro" id="IPR036950">
    <property type="entry name" value="PBP_transglycosylase"/>
</dbReference>
<accession>A0A1T4WF87</accession>
<dbReference type="GO" id="GO:0008658">
    <property type="term" value="F:penicillin binding"/>
    <property type="evidence" value="ECO:0007669"/>
    <property type="project" value="InterPro"/>
</dbReference>
<keyword evidence="11" id="KW-0328">Glycosyltransferase</keyword>
<dbReference type="NCBIfam" id="TIGR02074">
    <property type="entry name" value="PBP_1a_fam"/>
    <property type="match status" value="1"/>
</dbReference>
<reference evidence="30 31" key="1">
    <citation type="submission" date="2017-02" db="EMBL/GenBank/DDBJ databases">
        <authorList>
            <person name="Peterson S.W."/>
        </authorList>
    </citation>
    <scope>NUCLEOTIDE SEQUENCE [LARGE SCALE GENOMIC DNA]</scope>
    <source>
        <strain evidence="30 31">DSM 18034</strain>
    </source>
</reference>
<keyword evidence="31" id="KW-1185">Reference proteome</keyword>
<dbReference type="InterPro" id="IPR050396">
    <property type="entry name" value="Glycosyltr_51/Transpeptidase"/>
</dbReference>
<feature type="domain" description="Penicillin-binding protein transpeptidase" evidence="27">
    <location>
        <begin position="453"/>
        <end position="696"/>
    </location>
</feature>
<evidence type="ECO:0000259" key="29">
    <source>
        <dbReference type="Pfam" id="PF17092"/>
    </source>
</evidence>
<dbReference type="AlphaFoldDB" id="A0A1T4WF87"/>
<keyword evidence="21" id="KW-0511">Multifunctional enzyme</keyword>
<dbReference type="GO" id="GO:0008360">
    <property type="term" value="P:regulation of cell shape"/>
    <property type="evidence" value="ECO:0007669"/>
    <property type="project" value="UniProtKB-KW"/>
</dbReference>
<keyword evidence="8" id="KW-0997">Cell inner membrane</keyword>
<keyword evidence="20" id="KW-0046">Antibiotic resistance</keyword>
<evidence type="ECO:0000256" key="5">
    <source>
        <dbReference type="ARBA" id="ARBA00012448"/>
    </source>
</evidence>
<evidence type="ECO:0000256" key="15">
    <source>
        <dbReference type="ARBA" id="ARBA00022960"/>
    </source>
</evidence>
<comment type="subcellular location">
    <subcellularLocation>
        <location evidence="1">Cell inner membrane</location>
        <topology evidence="1">Single-pass type II membrane protein</topology>
    </subcellularLocation>
</comment>
<name>A0A1T4WF87_9BACT</name>
<keyword evidence="17" id="KW-0573">Peptidoglycan synthesis</keyword>
<dbReference type="InterPro" id="IPR012338">
    <property type="entry name" value="Beta-lactam/transpept-like"/>
</dbReference>
<dbReference type="Pfam" id="PF00912">
    <property type="entry name" value="Transgly"/>
    <property type="match status" value="1"/>
</dbReference>
<evidence type="ECO:0000256" key="10">
    <source>
        <dbReference type="ARBA" id="ARBA00022670"/>
    </source>
</evidence>
<keyword evidence="14" id="KW-0378">Hydrolase</keyword>
<dbReference type="PANTHER" id="PTHR32282">
    <property type="entry name" value="BINDING PROTEIN TRANSPEPTIDASE, PUTATIVE-RELATED"/>
    <property type="match status" value="1"/>
</dbReference>
<dbReference type="GO" id="GO:0009002">
    <property type="term" value="F:serine-type D-Ala-D-Ala carboxypeptidase activity"/>
    <property type="evidence" value="ECO:0007669"/>
    <property type="project" value="UniProtKB-EC"/>
</dbReference>
<dbReference type="Proteomes" id="UP000189733">
    <property type="component" value="Unassembled WGS sequence"/>
</dbReference>
<dbReference type="SUPFAM" id="SSF53955">
    <property type="entry name" value="Lysozyme-like"/>
    <property type="match status" value="1"/>
</dbReference>
<evidence type="ECO:0000313" key="31">
    <source>
        <dbReference type="Proteomes" id="UP000189733"/>
    </source>
</evidence>
<keyword evidence="18" id="KW-1133">Transmembrane helix</keyword>
<evidence type="ECO:0000256" key="21">
    <source>
        <dbReference type="ARBA" id="ARBA00023268"/>
    </source>
</evidence>
<dbReference type="GO" id="GO:0071555">
    <property type="term" value="P:cell wall organization"/>
    <property type="evidence" value="ECO:0007669"/>
    <property type="project" value="UniProtKB-KW"/>
</dbReference>
<keyword evidence="15" id="KW-0133">Cell shape</keyword>
<evidence type="ECO:0000256" key="6">
    <source>
        <dbReference type="ARBA" id="ARBA00018638"/>
    </source>
</evidence>
<evidence type="ECO:0000256" key="26">
    <source>
        <dbReference type="ARBA" id="ARBA00060592"/>
    </source>
</evidence>
<evidence type="ECO:0000256" key="9">
    <source>
        <dbReference type="ARBA" id="ARBA00022645"/>
    </source>
</evidence>
<dbReference type="FunFam" id="1.10.3810.10:FF:000003">
    <property type="entry name" value="Penicillin-binding protein 1a"/>
    <property type="match status" value="1"/>
</dbReference>
<dbReference type="EC" id="3.4.16.4" evidence="5"/>
<comment type="pathway">
    <text evidence="26">Glycan biosynthesis.</text>
</comment>
<comment type="catalytic activity">
    <reaction evidence="23">
        <text>Preferential cleavage: (Ac)2-L-Lys-D-Ala-|-D-Ala. Also transpeptidation of peptidyl-alanyl moieties that are N-acyl substituents of D-alanine.</text>
        <dbReference type="EC" id="3.4.16.4"/>
    </reaction>
</comment>
<dbReference type="STRING" id="1121442.SAMN02745702_02129"/>
<evidence type="ECO:0000256" key="25">
    <source>
        <dbReference type="ARBA" id="ARBA00049902"/>
    </source>
</evidence>
<evidence type="ECO:0000256" key="16">
    <source>
        <dbReference type="ARBA" id="ARBA00022968"/>
    </source>
</evidence>
<evidence type="ECO:0000256" key="22">
    <source>
        <dbReference type="ARBA" id="ARBA00023316"/>
    </source>
</evidence>
<evidence type="ECO:0000256" key="20">
    <source>
        <dbReference type="ARBA" id="ARBA00023251"/>
    </source>
</evidence>
<dbReference type="InterPro" id="IPR023346">
    <property type="entry name" value="Lysozyme-like_dom_sf"/>
</dbReference>
<dbReference type="InterPro" id="IPR012340">
    <property type="entry name" value="NA-bd_OB-fold"/>
</dbReference>
<dbReference type="GO" id="GO:0005886">
    <property type="term" value="C:plasma membrane"/>
    <property type="evidence" value="ECO:0007669"/>
    <property type="project" value="UniProtKB-SubCell"/>
</dbReference>
<proteinExistence type="inferred from homology"/>
<evidence type="ECO:0000256" key="17">
    <source>
        <dbReference type="ARBA" id="ARBA00022984"/>
    </source>
</evidence>
<protein>
    <recommendedName>
        <fullName evidence="6">Penicillin-binding protein 1A</fullName>
        <ecNumber evidence="24">2.4.99.28</ecNumber>
        <ecNumber evidence="5">3.4.16.4</ecNumber>
    </recommendedName>
</protein>
<dbReference type="InterPro" id="IPR001460">
    <property type="entry name" value="PCN-bd_Tpept"/>
</dbReference>
<dbReference type="Gene3D" id="1.10.3810.10">
    <property type="entry name" value="Biosynthetic peptidoglycan transglycosylase-like"/>
    <property type="match status" value="1"/>
</dbReference>